<protein>
    <recommendedName>
        <fullName evidence="3">DUF1885 family protein</fullName>
    </recommendedName>
</protein>
<keyword evidence="2" id="KW-1185">Reference proteome</keyword>
<dbReference type="SUPFAM" id="SSF111171">
    <property type="entry name" value="Rbstp2229 protein"/>
    <property type="match status" value="1"/>
</dbReference>
<organism evidence="1 2">
    <name type="scientific">Kroppenstedtia eburnea</name>
    <dbReference type="NCBI Taxonomy" id="714067"/>
    <lineage>
        <taxon>Bacteria</taxon>
        <taxon>Bacillati</taxon>
        <taxon>Bacillota</taxon>
        <taxon>Bacilli</taxon>
        <taxon>Bacillales</taxon>
        <taxon>Thermoactinomycetaceae</taxon>
        <taxon>Kroppenstedtia</taxon>
    </lineage>
</organism>
<evidence type="ECO:0008006" key="3">
    <source>
        <dbReference type="Google" id="ProtNLM"/>
    </source>
</evidence>
<proteinExistence type="predicted"/>
<dbReference type="InterPro" id="IPR015062">
    <property type="entry name" value="DUF1885"/>
</dbReference>
<gene>
    <name evidence="1" type="ORF">SAMN05421790_101775</name>
</gene>
<dbReference type="Proteomes" id="UP000186795">
    <property type="component" value="Unassembled WGS sequence"/>
</dbReference>
<dbReference type="EMBL" id="FTOD01000001">
    <property type="protein sequence ID" value="SIS44895.1"/>
    <property type="molecule type" value="Genomic_DNA"/>
</dbReference>
<dbReference type="Gene3D" id="3.30.310.120">
    <property type="entry name" value="Rbstp2229 like protein"/>
    <property type="match status" value="1"/>
</dbReference>
<evidence type="ECO:0000313" key="2">
    <source>
        <dbReference type="Proteomes" id="UP000186795"/>
    </source>
</evidence>
<dbReference type="AlphaFoldDB" id="A0A1N7J6B0"/>
<dbReference type="OrthoDB" id="2966171at2"/>
<reference evidence="2" key="1">
    <citation type="submission" date="2017-01" db="EMBL/GenBank/DDBJ databases">
        <authorList>
            <person name="Varghese N."/>
            <person name="Submissions S."/>
        </authorList>
    </citation>
    <scope>NUCLEOTIDE SEQUENCE [LARGE SCALE GENOMIC DNA]</scope>
    <source>
        <strain evidence="2">DSM 45196</strain>
    </source>
</reference>
<name>A0A1N7J6B0_9BACL</name>
<dbReference type="InterPro" id="IPR036294">
    <property type="entry name" value="Rbstp2229-like_sf"/>
</dbReference>
<dbReference type="Pfam" id="PF08968">
    <property type="entry name" value="DUF1885"/>
    <property type="match status" value="1"/>
</dbReference>
<dbReference type="Gene3D" id="1.20.5.850">
    <property type="entry name" value="Rbstp2229 protein"/>
    <property type="match status" value="1"/>
</dbReference>
<accession>A0A1N7J6B0</accession>
<evidence type="ECO:0000313" key="1">
    <source>
        <dbReference type="EMBL" id="SIS44895.1"/>
    </source>
</evidence>
<sequence length="138" mass="15426">MNKSAYIKLARQVSLDEVKEKLDHLIEDTSRTGEQLGWDYASAAFPYSVEEKTTSDGNHWLLLRGKESRLYKYLLIGIGSDTEGDAAAPPSIQVVVPDGATHGDHAKANEICRFLAKSFAAELHLFNGRIMYYNPRKP</sequence>